<dbReference type="PRINTS" id="PR00039">
    <property type="entry name" value="HTHLYSR"/>
</dbReference>
<comment type="similarity">
    <text evidence="1">Belongs to the LysR transcriptional regulatory family.</text>
</comment>
<dbReference type="SUPFAM" id="SSF53850">
    <property type="entry name" value="Periplasmic binding protein-like II"/>
    <property type="match status" value="1"/>
</dbReference>
<dbReference type="InterPro" id="IPR036390">
    <property type="entry name" value="WH_DNA-bd_sf"/>
</dbReference>
<dbReference type="AlphaFoldDB" id="A0A841IY65"/>
<feature type="domain" description="HTH lysR-type" evidence="6">
    <location>
        <begin position="1"/>
        <end position="58"/>
    </location>
</feature>
<dbReference type="InterPro" id="IPR036388">
    <property type="entry name" value="WH-like_DNA-bd_sf"/>
</dbReference>
<accession>A0A841IY65</accession>
<dbReference type="Pfam" id="PF00126">
    <property type="entry name" value="HTH_1"/>
    <property type="match status" value="1"/>
</dbReference>
<evidence type="ECO:0000313" key="7">
    <source>
        <dbReference type="EMBL" id="MBB6123072.1"/>
    </source>
</evidence>
<keyword evidence="2" id="KW-0805">Transcription regulation</keyword>
<dbReference type="Pfam" id="PF03466">
    <property type="entry name" value="LysR_substrate"/>
    <property type="match status" value="1"/>
</dbReference>
<evidence type="ECO:0000256" key="2">
    <source>
        <dbReference type="ARBA" id="ARBA00023015"/>
    </source>
</evidence>
<dbReference type="Gene3D" id="3.40.190.10">
    <property type="entry name" value="Periplasmic binding protein-like II"/>
    <property type="match status" value="2"/>
</dbReference>
<gene>
    <name evidence="7" type="ORF">FHS92_000779</name>
</gene>
<comment type="caution">
    <text evidence="7">The sequence shown here is derived from an EMBL/GenBank/DDBJ whole genome shotgun (WGS) entry which is preliminary data.</text>
</comment>
<proteinExistence type="inferred from homology"/>
<dbReference type="PROSITE" id="PS50931">
    <property type="entry name" value="HTH_LYSR"/>
    <property type="match status" value="1"/>
</dbReference>
<sequence>MDLRQLRYFAAVGQVLNVSRAAVILNVSQPALSRQVQALEEELGVVLVDRSERPLKLTSAGAYLLDQALLLLEKADQVAAATRRLGQGQRHWMGIGFVPSLLYSFLPEMLRRFGSARSDIELSLSEMTSLQQTAALKAGRIDVGFGRVEINDPQIATANVARERLMVAMPAGLHAQPDDAIALADIVKETVILYPAEPRPSFADHVIGQLVAEGHPIRQYIETNNMHTALGLVAAGSGCTLLPASTALLHRPDVVYRPIAGASLSTVIYMAVRANDHREQLVAFTEMARECLADFDPESASDPLPIASVAQGSHPLPRP</sequence>
<evidence type="ECO:0000256" key="1">
    <source>
        <dbReference type="ARBA" id="ARBA00009437"/>
    </source>
</evidence>
<evidence type="ECO:0000313" key="8">
    <source>
        <dbReference type="Proteomes" id="UP000552700"/>
    </source>
</evidence>
<evidence type="ECO:0000256" key="5">
    <source>
        <dbReference type="SAM" id="MobiDB-lite"/>
    </source>
</evidence>
<feature type="region of interest" description="Disordered" evidence="5">
    <location>
        <begin position="299"/>
        <end position="319"/>
    </location>
</feature>
<dbReference type="GO" id="GO:0032993">
    <property type="term" value="C:protein-DNA complex"/>
    <property type="evidence" value="ECO:0007669"/>
    <property type="project" value="TreeGrafter"/>
</dbReference>
<protein>
    <submittedName>
        <fullName evidence="7">DNA-binding transcriptional LysR family regulator</fullName>
    </submittedName>
</protein>
<dbReference type="InterPro" id="IPR000847">
    <property type="entry name" value="LysR_HTH_N"/>
</dbReference>
<dbReference type="Gene3D" id="1.10.10.10">
    <property type="entry name" value="Winged helix-like DNA-binding domain superfamily/Winged helix DNA-binding domain"/>
    <property type="match status" value="1"/>
</dbReference>
<dbReference type="SUPFAM" id="SSF46785">
    <property type="entry name" value="Winged helix' DNA-binding domain"/>
    <property type="match status" value="1"/>
</dbReference>
<dbReference type="RefSeq" id="WP_184077693.1">
    <property type="nucleotide sequence ID" value="NZ_JACIJP010000001.1"/>
</dbReference>
<keyword evidence="8" id="KW-1185">Reference proteome</keyword>
<evidence type="ECO:0000259" key="6">
    <source>
        <dbReference type="PROSITE" id="PS50931"/>
    </source>
</evidence>
<dbReference type="Proteomes" id="UP000552700">
    <property type="component" value="Unassembled WGS sequence"/>
</dbReference>
<name>A0A841IY65_9SPHN</name>
<organism evidence="7 8">
    <name type="scientific">Sphingobium subterraneum</name>
    <dbReference type="NCBI Taxonomy" id="627688"/>
    <lineage>
        <taxon>Bacteria</taxon>
        <taxon>Pseudomonadati</taxon>
        <taxon>Pseudomonadota</taxon>
        <taxon>Alphaproteobacteria</taxon>
        <taxon>Sphingomonadales</taxon>
        <taxon>Sphingomonadaceae</taxon>
        <taxon>Sphingobium</taxon>
    </lineage>
</organism>
<dbReference type="GO" id="GO:0003700">
    <property type="term" value="F:DNA-binding transcription factor activity"/>
    <property type="evidence" value="ECO:0007669"/>
    <property type="project" value="InterPro"/>
</dbReference>
<dbReference type="InterPro" id="IPR005119">
    <property type="entry name" value="LysR_subst-bd"/>
</dbReference>
<keyword evidence="4" id="KW-0804">Transcription</keyword>
<dbReference type="FunFam" id="1.10.10.10:FF:000001">
    <property type="entry name" value="LysR family transcriptional regulator"/>
    <property type="match status" value="1"/>
</dbReference>
<dbReference type="PANTHER" id="PTHR30346:SF17">
    <property type="entry name" value="LYSR FAMILY TRANSCRIPTIONAL REGULATOR"/>
    <property type="match status" value="1"/>
</dbReference>
<dbReference type="GO" id="GO:0003677">
    <property type="term" value="F:DNA binding"/>
    <property type="evidence" value="ECO:0007669"/>
    <property type="project" value="UniProtKB-KW"/>
</dbReference>
<keyword evidence="3 7" id="KW-0238">DNA-binding</keyword>
<evidence type="ECO:0000256" key="4">
    <source>
        <dbReference type="ARBA" id="ARBA00023163"/>
    </source>
</evidence>
<evidence type="ECO:0000256" key="3">
    <source>
        <dbReference type="ARBA" id="ARBA00023125"/>
    </source>
</evidence>
<dbReference type="EMBL" id="JACIJP010000001">
    <property type="protein sequence ID" value="MBB6123072.1"/>
    <property type="molecule type" value="Genomic_DNA"/>
</dbReference>
<dbReference type="PANTHER" id="PTHR30346">
    <property type="entry name" value="TRANSCRIPTIONAL DUAL REGULATOR HCAR-RELATED"/>
    <property type="match status" value="1"/>
</dbReference>
<reference evidence="7 8" key="1">
    <citation type="submission" date="2020-08" db="EMBL/GenBank/DDBJ databases">
        <title>Genomic Encyclopedia of Type Strains, Phase IV (KMG-IV): sequencing the most valuable type-strain genomes for metagenomic binning, comparative biology and taxonomic classification.</title>
        <authorList>
            <person name="Goeker M."/>
        </authorList>
    </citation>
    <scope>NUCLEOTIDE SEQUENCE [LARGE SCALE GENOMIC DNA]</scope>
    <source>
        <strain evidence="7 8">DSM 102255</strain>
    </source>
</reference>